<feature type="domain" description="Large ribosomal subunit protein uL2 RNA-binding" evidence="1">
    <location>
        <begin position="126"/>
        <end position="162"/>
    </location>
</feature>
<name>A0ABN8P1T8_9CNID</name>
<dbReference type="Gene3D" id="2.40.50.140">
    <property type="entry name" value="Nucleic acid-binding proteins"/>
    <property type="match status" value="1"/>
</dbReference>
<keyword evidence="3" id="KW-1185">Reference proteome</keyword>
<dbReference type="InterPro" id="IPR012340">
    <property type="entry name" value="NA-bd_OB-fold"/>
</dbReference>
<proteinExistence type="predicted"/>
<evidence type="ECO:0000259" key="1">
    <source>
        <dbReference type="Pfam" id="PF00181"/>
    </source>
</evidence>
<dbReference type="SUPFAM" id="SSF50249">
    <property type="entry name" value="Nucleic acid-binding proteins"/>
    <property type="match status" value="1"/>
</dbReference>
<protein>
    <recommendedName>
        <fullName evidence="1">Large ribosomal subunit protein uL2 RNA-binding domain-containing protein</fullName>
    </recommendedName>
</protein>
<gene>
    <name evidence="2" type="ORF">PLOB_00033949</name>
</gene>
<sequence>MATSPTHTGISVWTARTVSGLQLERCNLFKIQQSFFSADVNCKPQQILLTIRANMWNRFAVNLSRLSVFQHVAPASEKSVLPLAVTYLRALSTSSISEGRTHYSFVRVPRSIGNIPIPSSLKDGTVRRHRGRSGRNDTGRIVIRHRGGGHSQTYRIVDFVRAPEIKKSEEPRTVKDKVFTYRL</sequence>
<comment type="caution">
    <text evidence="2">The sequence shown here is derived from an EMBL/GenBank/DDBJ whole genome shotgun (WGS) entry which is preliminary data.</text>
</comment>
<evidence type="ECO:0000313" key="3">
    <source>
        <dbReference type="Proteomes" id="UP001159405"/>
    </source>
</evidence>
<organism evidence="2 3">
    <name type="scientific">Porites lobata</name>
    <dbReference type="NCBI Taxonomy" id="104759"/>
    <lineage>
        <taxon>Eukaryota</taxon>
        <taxon>Metazoa</taxon>
        <taxon>Cnidaria</taxon>
        <taxon>Anthozoa</taxon>
        <taxon>Hexacorallia</taxon>
        <taxon>Scleractinia</taxon>
        <taxon>Fungiina</taxon>
        <taxon>Poritidae</taxon>
        <taxon>Porites</taxon>
    </lineage>
</organism>
<accession>A0ABN8P1T8</accession>
<dbReference type="Pfam" id="PF00181">
    <property type="entry name" value="Ribosomal_L2_N"/>
    <property type="match status" value="1"/>
</dbReference>
<dbReference type="EMBL" id="CALNXK010000046">
    <property type="protein sequence ID" value="CAH3129105.1"/>
    <property type="molecule type" value="Genomic_DNA"/>
</dbReference>
<dbReference type="InterPro" id="IPR022666">
    <property type="entry name" value="Ribosomal_uL2_RNA-bd_dom"/>
</dbReference>
<evidence type="ECO:0000313" key="2">
    <source>
        <dbReference type="EMBL" id="CAH3129105.1"/>
    </source>
</evidence>
<reference evidence="2 3" key="1">
    <citation type="submission" date="2022-05" db="EMBL/GenBank/DDBJ databases">
        <authorList>
            <consortium name="Genoscope - CEA"/>
            <person name="William W."/>
        </authorList>
    </citation>
    <scope>NUCLEOTIDE SEQUENCE [LARGE SCALE GENOMIC DNA]</scope>
</reference>
<dbReference type="Proteomes" id="UP001159405">
    <property type="component" value="Unassembled WGS sequence"/>
</dbReference>